<dbReference type="Pfam" id="PF04860">
    <property type="entry name" value="Phage_portal"/>
    <property type="match status" value="1"/>
</dbReference>
<accession>A0A0R1PVM1</accession>
<reference evidence="1 2" key="1">
    <citation type="journal article" date="2015" name="Genome Announc.">
        <title>Expanding the biotechnology potential of lactobacilli through comparative genomics of 213 strains and associated genera.</title>
        <authorList>
            <person name="Sun Z."/>
            <person name="Harris H.M."/>
            <person name="McCann A."/>
            <person name="Guo C."/>
            <person name="Argimon S."/>
            <person name="Zhang W."/>
            <person name="Yang X."/>
            <person name="Jeffery I.B."/>
            <person name="Cooney J.C."/>
            <person name="Kagawa T.F."/>
            <person name="Liu W."/>
            <person name="Song Y."/>
            <person name="Salvetti E."/>
            <person name="Wrobel A."/>
            <person name="Rasinkangas P."/>
            <person name="Parkhill J."/>
            <person name="Rea M.C."/>
            <person name="O'Sullivan O."/>
            <person name="Ritari J."/>
            <person name="Douillard F.P."/>
            <person name="Paul Ross R."/>
            <person name="Yang R."/>
            <person name="Briner A.E."/>
            <person name="Felis G.E."/>
            <person name="de Vos W.M."/>
            <person name="Barrangou R."/>
            <person name="Klaenhammer T.R."/>
            <person name="Caufield P.W."/>
            <person name="Cui Y."/>
            <person name="Zhang H."/>
            <person name="O'Toole P.W."/>
        </authorList>
    </citation>
    <scope>NUCLEOTIDE SEQUENCE [LARGE SCALE GENOMIC DNA]</scope>
    <source>
        <strain evidence="1 2">DSM 19971</strain>
    </source>
</reference>
<keyword evidence="2" id="KW-1185">Reference proteome</keyword>
<dbReference type="AlphaFoldDB" id="A0A0R1PVM1"/>
<evidence type="ECO:0000313" key="1">
    <source>
        <dbReference type="EMBL" id="KRL36615.1"/>
    </source>
</evidence>
<sequence length="333" mass="36649">MDFNAPIPYDKMINHPSNLISKFSYWQAVVSQLLLAGNAYVVITERDDHNIPIKLEYASPSQTSIILSDDSQNLTYQITWNDDRGQKKYAASDVLHFRLMSPYGQSEGNYLIGMSPLYSLQKDVAMQEQSKHLALNTLVNAINPSFTITLPNVQVSKEDKDKVRDSFQEANSGENAGKTIVLDQSAELKVLSVDSDVANFLNNYDFSQSQIAKAFLIPNSVLDDRKGDQQSNIADIGDFYVNSLSPYINAMKSEFELKLGIDIKVDITNATDLTNNKFISQLATFATGRTPAIPAELAQKILASKGIFGLKAKDITTVTDTKGGETKGGNTGN</sequence>
<dbReference type="EMBL" id="AZEG01000024">
    <property type="protein sequence ID" value="KRL36615.1"/>
    <property type="molecule type" value="Genomic_DNA"/>
</dbReference>
<dbReference type="InterPro" id="IPR006944">
    <property type="entry name" value="Phage/GTA_portal"/>
</dbReference>
<dbReference type="NCBIfam" id="TIGR01537">
    <property type="entry name" value="portal_HK97"/>
    <property type="match status" value="1"/>
</dbReference>
<protein>
    <submittedName>
        <fullName evidence="1">Phage portal protein, HK97 family</fullName>
    </submittedName>
</protein>
<dbReference type="STRING" id="1423812.FD20_GL001158"/>
<name>A0A0R1PVM1_9LACO</name>
<proteinExistence type="predicted"/>
<gene>
    <name evidence="1" type="ORF">FD20_GL001158</name>
</gene>
<dbReference type="InterPro" id="IPR006427">
    <property type="entry name" value="Portal_HK97"/>
</dbReference>
<organism evidence="1 2">
    <name type="scientific">Liquorilactobacillus uvarum DSM 19971</name>
    <dbReference type="NCBI Taxonomy" id="1423812"/>
    <lineage>
        <taxon>Bacteria</taxon>
        <taxon>Bacillati</taxon>
        <taxon>Bacillota</taxon>
        <taxon>Bacilli</taxon>
        <taxon>Lactobacillales</taxon>
        <taxon>Lactobacillaceae</taxon>
        <taxon>Liquorilactobacillus</taxon>
    </lineage>
</organism>
<evidence type="ECO:0000313" key="2">
    <source>
        <dbReference type="Proteomes" id="UP000051155"/>
    </source>
</evidence>
<dbReference type="PATRIC" id="fig|1423812.3.peg.1238"/>
<comment type="caution">
    <text evidence="1">The sequence shown here is derived from an EMBL/GenBank/DDBJ whole genome shotgun (WGS) entry which is preliminary data.</text>
</comment>
<dbReference type="Proteomes" id="UP000051155">
    <property type="component" value="Unassembled WGS sequence"/>
</dbReference>